<reference evidence="3" key="1">
    <citation type="submission" date="2018-02" db="EMBL/GenBank/DDBJ databases">
        <authorList>
            <person name="Cohen D.B."/>
            <person name="Kent A.D."/>
        </authorList>
    </citation>
    <scope>NUCLEOTIDE SEQUENCE</scope>
</reference>
<feature type="region of interest" description="Disordered" evidence="1">
    <location>
        <begin position="69"/>
        <end position="93"/>
    </location>
</feature>
<organism evidence="3">
    <name type="scientific">Fagus sylvatica</name>
    <name type="common">Beechnut</name>
    <dbReference type="NCBI Taxonomy" id="28930"/>
    <lineage>
        <taxon>Eukaryota</taxon>
        <taxon>Viridiplantae</taxon>
        <taxon>Streptophyta</taxon>
        <taxon>Embryophyta</taxon>
        <taxon>Tracheophyta</taxon>
        <taxon>Spermatophyta</taxon>
        <taxon>Magnoliopsida</taxon>
        <taxon>eudicotyledons</taxon>
        <taxon>Gunneridae</taxon>
        <taxon>Pentapetalae</taxon>
        <taxon>rosids</taxon>
        <taxon>fabids</taxon>
        <taxon>Fagales</taxon>
        <taxon>Fagaceae</taxon>
        <taxon>Fagus</taxon>
    </lineage>
</organism>
<evidence type="ECO:0000256" key="1">
    <source>
        <dbReference type="SAM" id="MobiDB-lite"/>
    </source>
</evidence>
<protein>
    <submittedName>
        <fullName evidence="3">Uncharacterized protein</fullName>
    </submittedName>
</protein>
<sequence length="123" mass="13633">MEALLALFLYQMRCLVITIEYTSEYHFEVIAAVQFKVQSYPKVWKSRGTGGAYLCSAVDEVGELEGGAVGLENPPQIEADAPDPDPTRRFGELSREIEADSTRTCSCHHLSLRRARAPRTGVS</sequence>
<dbReference type="AlphaFoldDB" id="A0A2N9IT60"/>
<evidence type="ECO:0000256" key="2">
    <source>
        <dbReference type="SAM" id="SignalP"/>
    </source>
</evidence>
<dbReference type="EMBL" id="OIVN01006188">
    <property type="protein sequence ID" value="SPD27333.1"/>
    <property type="molecule type" value="Genomic_DNA"/>
</dbReference>
<gene>
    <name evidence="3" type="ORF">FSB_LOCUS55215</name>
</gene>
<feature type="signal peptide" evidence="2">
    <location>
        <begin position="1"/>
        <end position="18"/>
    </location>
</feature>
<keyword evidence="2" id="KW-0732">Signal</keyword>
<proteinExistence type="predicted"/>
<evidence type="ECO:0000313" key="3">
    <source>
        <dbReference type="EMBL" id="SPD27333.1"/>
    </source>
</evidence>
<name>A0A2N9IT60_FAGSY</name>
<feature type="chain" id="PRO_5014828595" evidence="2">
    <location>
        <begin position="19"/>
        <end position="123"/>
    </location>
</feature>
<accession>A0A2N9IT60</accession>